<dbReference type="GO" id="GO:0006355">
    <property type="term" value="P:regulation of DNA-templated transcription"/>
    <property type="evidence" value="ECO:0007669"/>
    <property type="project" value="InterPro"/>
</dbReference>
<dbReference type="PANTHER" id="PTHR43214:SF42">
    <property type="entry name" value="TRANSCRIPTIONAL REGULATORY PROTEIN DESR"/>
    <property type="match status" value="1"/>
</dbReference>
<dbReference type="InterPro" id="IPR000792">
    <property type="entry name" value="Tscrpt_reg_LuxR_C"/>
</dbReference>
<gene>
    <name evidence="5" type="ORF">SAMN05216553_103247</name>
</gene>
<evidence type="ECO:0000259" key="4">
    <source>
        <dbReference type="PROSITE" id="PS50110"/>
    </source>
</evidence>
<sequence length="201" mass="20988">MIRVLLADDEELIRDALAALLDLEPDLEVVAKAGDGRAAVEAARAHRPDVAVVDLQMPALDGLEVTESLARVLPACAVVILTGRGRPPHLQQALHAGAKGFLPKGSPGGTLADVIRRVHSGGRWVDPALAADALAAPPCPLTQRELEVLRLSEFGTPVAEIAARTSLSAGTVRNHLSAAVAKLGVANRAAAFQLAEEHGWL</sequence>
<dbReference type="Pfam" id="PF00196">
    <property type="entry name" value="GerE"/>
    <property type="match status" value="1"/>
</dbReference>
<dbReference type="PROSITE" id="PS00622">
    <property type="entry name" value="HTH_LUXR_1"/>
    <property type="match status" value="1"/>
</dbReference>
<evidence type="ECO:0000313" key="6">
    <source>
        <dbReference type="Proteomes" id="UP000199623"/>
    </source>
</evidence>
<dbReference type="InterPro" id="IPR016032">
    <property type="entry name" value="Sig_transdc_resp-reg_C-effctor"/>
</dbReference>
<dbReference type="AlphaFoldDB" id="A0A1G7NVW1"/>
<dbReference type="GO" id="GO:0003677">
    <property type="term" value="F:DNA binding"/>
    <property type="evidence" value="ECO:0007669"/>
    <property type="project" value="UniProtKB-KW"/>
</dbReference>
<dbReference type="InterPro" id="IPR001789">
    <property type="entry name" value="Sig_transdc_resp-reg_receiver"/>
</dbReference>
<dbReference type="PRINTS" id="PR00038">
    <property type="entry name" value="HTHLUXR"/>
</dbReference>
<evidence type="ECO:0000256" key="1">
    <source>
        <dbReference type="ARBA" id="ARBA00023125"/>
    </source>
</evidence>
<evidence type="ECO:0000259" key="3">
    <source>
        <dbReference type="PROSITE" id="PS50043"/>
    </source>
</evidence>
<dbReference type="InterPro" id="IPR011006">
    <property type="entry name" value="CheY-like_superfamily"/>
</dbReference>
<dbReference type="SUPFAM" id="SSF46894">
    <property type="entry name" value="C-terminal effector domain of the bipartite response regulators"/>
    <property type="match status" value="1"/>
</dbReference>
<dbReference type="SMART" id="SM00448">
    <property type="entry name" value="REC"/>
    <property type="match status" value="1"/>
</dbReference>
<feature type="modified residue" description="4-aspartylphosphate" evidence="2">
    <location>
        <position position="54"/>
    </location>
</feature>
<feature type="domain" description="Response regulatory" evidence="4">
    <location>
        <begin position="3"/>
        <end position="119"/>
    </location>
</feature>
<dbReference type="EMBL" id="FNCC01000003">
    <property type="protein sequence ID" value="SDF78027.1"/>
    <property type="molecule type" value="Genomic_DNA"/>
</dbReference>
<keyword evidence="6" id="KW-1185">Reference proteome</keyword>
<dbReference type="CDD" id="cd06170">
    <property type="entry name" value="LuxR_C_like"/>
    <property type="match status" value="1"/>
</dbReference>
<dbReference type="PANTHER" id="PTHR43214">
    <property type="entry name" value="TWO-COMPONENT RESPONSE REGULATOR"/>
    <property type="match status" value="1"/>
</dbReference>
<dbReference type="PROSITE" id="PS50110">
    <property type="entry name" value="RESPONSE_REGULATORY"/>
    <property type="match status" value="1"/>
</dbReference>
<dbReference type="Pfam" id="PF00072">
    <property type="entry name" value="Response_reg"/>
    <property type="match status" value="1"/>
</dbReference>
<evidence type="ECO:0000313" key="5">
    <source>
        <dbReference type="EMBL" id="SDF78027.1"/>
    </source>
</evidence>
<dbReference type="Gene3D" id="3.40.50.2300">
    <property type="match status" value="1"/>
</dbReference>
<accession>A0A1G7NVW1</accession>
<feature type="domain" description="HTH luxR-type" evidence="3">
    <location>
        <begin position="134"/>
        <end position="199"/>
    </location>
</feature>
<evidence type="ECO:0000256" key="2">
    <source>
        <dbReference type="PROSITE-ProRule" id="PRU00169"/>
    </source>
</evidence>
<keyword evidence="2" id="KW-0597">Phosphoprotein</keyword>
<dbReference type="SUPFAM" id="SSF52172">
    <property type="entry name" value="CheY-like"/>
    <property type="match status" value="1"/>
</dbReference>
<dbReference type="STRING" id="200378.SAMN05216553_103247"/>
<dbReference type="OrthoDB" id="9808843at2"/>
<name>A0A1G7NVW1_9PSEU</name>
<protein>
    <submittedName>
        <fullName evidence="5">Two-component system, NarL family, response regulator DesR</fullName>
    </submittedName>
</protein>
<organism evidence="5 6">
    <name type="scientific">Lentzea fradiae</name>
    <dbReference type="NCBI Taxonomy" id="200378"/>
    <lineage>
        <taxon>Bacteria</taxon>
        <taxon>Bacillati</taxon>
        <taxon>Actinomycetota</taxon>
        <taxon>Actinomycetes</taxon>
        <taxon>Pseudonocardiales</taxon>
        <taxon>Pseudonocardiaceae</taxon>
        <taxon>Lentzea</taxon>
    </lineage>
</organism>
<keyword evidence="1" id="KW-0238">DNA-binding</keyword>
<proteinExistence type="predicted"/>
<dbReference type="RefSeq" id="WP_090047290.1">
    <property type="nucleotide sequence ID" value="NZ_FNCC01000003.1"/>
</dbReference>
<reference evidence="6" key="1">
    <citation type="submission" date="2016-10" db="EMBL/GenBank/DDBJ databases">
        <authorList>
            <person name="Varghese N."/>
            <person name="Submissions S."/>
        </authorList>
    </citation>
    <scope>NUCLEOTIDE SEQUENCE [LARGE SCALE GENOMIC DNA]</scope>
    <source>
        <strain evidence="6">CGMCC 4.3506</strain>
    </source>
</reference>
<dbReference type="Proteomes" id="UP000199623">
    <property type="component" value="Unassembled WGS sequence"/>
</dbReference>
<dbReference type="SMART" id="SM00421">
    <property type="entry name" value="HTH_LUXR"/>
    <property type="match status" value="1"/>
</dbReference>
<dbReference type="GO" id="GO:0000160">
    <property type="term" value="P:phosphorelay signal transduction system"/>
    <property type="evidence" value="ECO:0007669"/>
    <property type="project" value="InterPro"/>
</dbReference>
<dbReference type="InterPro" id="IPR039420">
    <property type="entry name" value="WalR-like"/>
</dbReference>
<dbReference type="PROSITE" id="PS50043">
    <property type="entry name" value="HTH_LUXR_2"/>
    <property type="match status" value="1"/>
</dbReference>